<organism evidence="1 2">
    <name type="scientific">Plantactinospora veratri</name>
    <dbReference type="NCBI Taxonomy" id="1436122"/>
    <lineage>
        <taxon>Bacteria</taxon>
        <taxon>Bacillati</taxon>
        <taxon>Actinomycetota</taxon>
        <taxon>Actinomycetes</taxon>
        <taxon>Micromonosporales</taxon>
        <taxon>Micromonosporaceae</taxon>
        <taxon>Plantactinospora</taxon>
    </lineage>
</organism>
<keyword evidence="2" id="KW-1185">Reference proteome</keyword>
<evidence type="ECO:0000313" key="2">
    <source>
        <dbReference type="Proteomes" id="UP001339911"/>
    </source>
</evidence>
<gene>
    <name evidence="1" type="ORF">V1634_31760</name>
</gene>
<dbReference type="Pfam" id="PF20544">
    <property type="entry name" value="DUF6758"/>
    <property type="match status" value="1"/>
</dbReference>
<dbReference type="InterPro" id="IPR046646">
    <property type="entry name" value="DUF6758"/>
</dbReference>
<sequence>MSCPRCGGPVRAPDLMHTAWRCPDCGPVSPLHVAEHIGPEIVASTVDRIIEQRDPADREARVPGAESGSPMPLWCLWPLPQGWTMTGVGWAGDDRSGVRATAVACTGPDPLGGGPADLVLVAEEPGVGLGTRLAGTTGVDPGPQLAEALTDPGPGSAERIAHAKIRAAGHPTPLWSVKSPTDRSAYAGEARGIWLYAITWPASAGYLLAEDVELHDLTEWTPPELVYGAPSPYLHGRV</sequence>
<dbReference type="Proteomes" id="UP001339911">
    <property type="component" value="Unassembled WGS sequence"/>
</dbReference>
<dbReference type="RefSeq" id="WP_331211391.1">
    <property type="nucleotide sequence ID" value="NZ_JAZGQL010000033.1"/>
</dbReference>
<proteinExistence type="predicted"/>
<comment type="caution">
    <text evidence="1">The sequence shown here is derived from an EMBL/GenBank/DDBJ whole genome shotgun (WGS) entry which is preliminary data.</text>
</comment>
<protein>
    <submittedName>
        <fullName evidence="1">DUF6758 family protein</fullName>
    </submittedName>
</protein>
<reference evidence="1 2" key="1">
    <citation type="submission" date="2024-01" db="EMBL/GenBank/DDBJ databases">
        <title>Genome insights into Plantactinospora veratri sp. nov.</title>
        <authorList>
            <person name="Wang L."/>
        </authorList>
    </citation>
    <scope>NUCLEOTIDE SEQUENCE [LARGE SCALE GENOMIC DNA]</scope>
    <source>
        <strain evidence="1 2">NEAU-FHS4</strain>
    </source>
</reference>
<accession>A0ABU7SNH5</accession>
<dbReference type="EMBL" id="JAZGQL010000033">
    <property type="protein sequence ID" value="MEE6311412.1"/>
    <property type="molecule type" value="Genomic_DNA"/>
</dbReference>
<evidence type="ECO:0000313" key="1">
    <source>
        <dbReference type="EMBL" id="MEE6311412.1"/>
    </source>
</evidence>
<name>A0ABU7SNH5_9ACTN</name>